<comment type="similarity">
    <text evidence="8 9">Belongs to the TonB-dependent receptor family.</text>
</comment>
<dbReference type="InterPro" id="IPR039426">
    <property type="entry name" value="TonB-dep_rcpt-like"/>
</dbReference>
<evidence type="ECO:0000256" key="5">
    <source>
        <dbReference type="ARBA" id="ARBA00023077"/>
    </source>
</evidence>
<sequence>MRKLLLFTLLILAQFSFAQEKAITGIVQDASGTPLPGVVLVVPNTTKGTTTGIDGKFNLTLAPEDKQIVARLVGYQQQVIGVANLSNITITLQEDVETLEEVVVTALGVSRDKKALGYSVQQVSSESMNTVDPLSLGNSIQGKVAGVQIKGGSGNVGASTSVVIRGNASLGGSNQPLWVVDGTPISNYNISNSTDGYDFGNGAQDINPDDVESVSVLKGAAATALYGSRAANGVILVTTKKGKKKSGIGIEVNSMVTFDNVYILPEFQNEYGGGYELEFPTFDYAASGLGPEWEKFDGTPVVEAGADESWGPRMDGQQVLAWHSFVPESDTYNQTVPFSPQPNNYRDLFNTGVTTSNSVALSGGDETSTFRLGWTNVTQKGVVPNSNMQKNTITFRGTKDLNDRLKGFFSGSYVSQQTTGRTRFGYSGSGDNVVAGFRQWSQRQLDVDKLRELQYSDAMGQQVGWNMRSLTDGRTYLRWANNPFWTLNNIFAKDSKNRFFGNAGLSYNIAKGLDIKATARTDYYGLLTKTQKGTANVDGIANAYAGESTRNSFENNFELIATYNERFGDVSLNVVGGGNILYIESSASSASTADGLILEDFYHISNSVSPANVFSSVYKKQMNSLFGSASVGYKDMVFVDASIRNDWSSTLPVDNNSYFYPAVSTSFIFSELLGDQDILSFGKLRAGYAKVGLDAAAYGLYKTYDATSFGTLQTFSANSVLPSGSQLVNESTTEYEVGLETSFFNGRLSAEGTYFHRTSSDQILNVTLPSSTGYTSKTVNSGELVNKGYELLVNIVPVQTDDFRWDLGFNYTALTSEVTKLFGDLEEYRTAYYSSSGWANAVVGEEYGQVTMRRGHVFHENGERLVGDNGRYVYENVPYRMGSFMPDANGGVTTKLSYKGLTLSAQIDFQVGGLIYSTANRWAYKSGLAAGTVGLNDKGNPIRDAVADGGGIKVEGVNEDGQPNETYIEAWRYFADQAYYFTQEFVDDASYVKLRDMKLGYTLPSSLTKKIGIPSASVAVFGRNLALLYDNADGYDPEQVMSISNTQGVESGSIPSTRSIGFNVNLKF</sequence>
<evidence type="ECO:0000259" key="12">
    <source>
        <dbReference type="Pfam" id="PF07715"/>
    </source>
</evidence>
<evidence type="ECO:0000256" key="4">
    <source>
        <dbReference type="ARBA" id="ARBA00022692"/>
    </source>
</evidence>
<proteinExistence type="inferred from homology"/>
<dbReference type="InterPro" id="IPR036942">
    <property type="entry name" value="Beta-barrel_TonB_sf"/>
</dbReference>
<comment type="subcellular location">
    <subcellularLocation>
        <location evidence="1 8">Cell outer membrane</location>
        <topology evidence="1 8">Multi-pass membrane protein</topology>
    </subcellularLocation>
</comment>
<gene>
    <name evidence="13" type="ORF">GCM10023331_02220</name>
</gene>
<accession>A0ABP9CY38</accession>
<dbReference type="RefSeq" id="WP_345368571.1">
    <property type="nucleotide sequence ID" value="NZ_BAABJX010000005.1"/>
</dbReference>
<evidence type="ECO:0000313" key="13">
    <source>
        <dbReference type="EMBL" id="GAA4821467.1"/>
    </source>
</evidence>
<feature type="domain" description="TonB-dependent receptor plug" evidence="12">
    <location>
        <begin position="113"/>
        <end position="234"/>
    </location>
</feature>
<dbReference type="NCBIfam" id="TIGR04056">
    <property type="entry name" value="OMP_RagA_SusC"/>
    <property type="match status" value="1"/>
</dbReference>
<evidence type="ECO:0000256" key="9">
    <source>
        <dbReference type="RuleBase" id="RU003357"/>
    </source>
</evidence>
<keyword evidence="10" id="KW-0732">Signal</keyword>
<dbReference type="PROSITE" id="PS52016">
    <property type="entry name" value="TONB_DEPENDENT_REC_3"/>
    <property type="match status" value="1"/>
</dbReference>
<keyword evidence="7 8" id="KW-0998">Cell outer membrane</keyword>
<feature type="chain" id="PRO_5047477330" evidence="10">
    <location>
        <begin position="19"/>
        <end position="1068"/>
    </location>
</feature>
<keyword evidence="5 9" id="KW-0798">TonB box</keyword>
<keyword evidence="3 8" id="KW-1134">Transmembrane beta strand</keyword>
<evidence type="ECO:0000256" key="1">
    <source>
        <dbReference type="ARBA" id="ARBA00004571"/>
    </source>
</evidence>
<reference evidence="14" key="1">
    <citation type="journal article" date="2019" name="Int. J. Syst. Evol. Microbiol.">
        <title>The Global Catalogue of Microorganisms (GCM) 10K type strain sequencing project: providing services to taxonomists for standard genome sequencing and annotation.</title>
        <authorList>
            <consortium name="The Broad Institute Genomics Platform"/>
            <consortium name="The Broad Institute Genome Sequencing Center for Infectious Disease"/>
            <person name="Wu L."/>
            <person name="Ma J."/>
        </authorList>
    </citation>
    <scope>NUCLEOTIDE SEQUENCE [LARGE SCALE GENOMIC DNA]</scope>
    <source>
        <strain evidence="14">JCM 18326</strain>
    </source>
</reference>
<dbReference type="InterPro" id="IPR012910">
    <property type="entry name" value="Plug_dom"/>
</dbReference>
<keyword evidence="4 8" id="KW-0812">Transmembrane</keyword>
<dbReference type="InterPro" id="IPR008969">
    <property type="entry name" value="CarboxyPept-like_regulatory"/>
</dbReference>
<dbReference type="Proteomes" id="UP001500298">
    <property type="component" value="Unassembled WGS sequence"/>
</dbReference>
<name>A0ABP9CY38_9BACT</name>
<dbReference type="InterPro" id="IPR037066">
    <property type="entry name" value="Plug_dom_sf"/>
</dbReference>
<evidence type="ECO:0000256" key="6">
    <source>
        <dbReference type="ARBA" id="ARBA00023136"/>
    </source>
</evidence>
<dbReference type="InterPro" id="IPR023997">
    <property type="entry name" value="TonB-dep_OMP_SusC/RagA_CS"/>
</dbReference>
<keyword evidence="14" id="KW-1185">Reference proteome</keyword>
<dbReference type="InterPro" id="IPR023996">
    <property type="entry name" value="TonB-dep_OMP_SusC/RagA"/>
</dbReference>
<evidence type="ECO:0000313" key="14">
    <source>
        <dbReference type="Proteomes" id="UP001500298"/>
    </source>
</evidence>
<dbReference type="SUPFAM" id="SSF49464">
    <property type="entry name" value="Carboxypeptidase regulatory domain-like"/>
    <property type="match status" value="1"/>
</dbReference>
<protein>
    <submittedName>
        <fullName evidence="13">SusC/RagA family TonB-linked outer membrane protein</fullName>
    </submittedName>
</protein>
<keyword evidence="2 8" id="KW-0813">Transport</keyword>
<dbReference type="SUPFAM" id="SSF56935">
    <property type="entry name" value="Porins"/>
    <property type="match status" value="1"/>
</dbReference>
<evidence type="ECO:0000256" key="8">
    <source>
        <dbReference type="PROSITE-ProRule" id="PRU01360"/>
    </source>
</evidence>
<organism evidence="13 14">
    <name type="scientific">Algivirga pacifica</name>
    <dbReference type="NCBI Taxonomy" id="1162670"/>
    <lineage>
        <taxon>Bacteria</taxon>
        <taxon>Pseudomonadati</taxon>
        <taxon>Bacteroidota</taxon>
        <taxon>Cytophagia</taxon>
        <taxon>Cytophagales</taxon>
        <taxon>Flammeovirgaceae</taxon>
        <taxon>Algivirga</taxon>
    </lineage>
</organism>
<dbReference type="InterPro" id="IPR000531">
    <property type="entry name" value="Beta-barrel_TonB"/>
</dbReference>
<keyword evidence="6 8" id="KW-0472">Membrane</keyword>
<dbReference type="NCBIfam" id="TIGR04057">
    <property type="entry name" value="SusC_RagA_signa"/>
    <property type="match status" value="1"/>
</dbReference>
<evidence type="ECO:0000256" key="3">
    <source>
        <dbReference type="ARBA" id="ARBA00022452"/>
    </source>
</evidence>
<evidence type="ECO:0000256" key="2">
    <source>
        <dbReference type="ARBA" id="ARBA00022448"/>
    </source>
</evidence>
<dbReference type="Gene3D" id="2.40.170.20">
    <property type="entry name" value="TonB-dependent receptor, beta-barrel domain"/>
    <property type="match status" value="1"/>
</dbReference>
<comment type="caution">
    <text evidence="13">The sequence shown here is derived from an EMBL/GenBank/DDBJ whole genome shotgun (WGS) entry which is preliminary data.</text>
</comment>
<evidence type="ECO:0000256" key="10">
    <source>
        <dbReference type="SAM" id="SignalP"/>
    </source>
</evidence>
<dbReference type="EMBL" id="BAABJX010000005">
    <property type="protein sequence ID" value="GAA4821467.1"/>
    <property type="molecule type" value="Genomic_DNA"/>
</dbReference>
<feature type="signal peptide" evidence="10">
    <location>
        <begin position="1"/>
        <end position="18"/>
    </location>
</feature>
<feature type="domain" description="TonB-dependent receptor-like beta-barrel" evidence="11">
    <location>
        <begin position="471"/>
        <end position="846"/>
    </location>
</feature>
<dbReference type="Pfam" id="PF07715">
    <property type="entry name" value="Plug"/>
    <property type="match status" value="1"/>
</dbReference>
<dbReference type="Pfam" id="PF13715">
    <property type="entry name" value="CarbopepD_reg_2"/>
    <property type="match status" value="1"/>
</dbReference>
<dbReference type="Pfam" id="PF00593">
    <property type="entry name" value="TonB_dep_Rec_b-barrel"/>
    <property type="match status" value="1"/>
</dbReference>
<evidence type="ECO:0000259" key="11">
    <source>
        <dbReference type="Pfam" id="PF00593"/>
    </source>
</evidence>
<dbReference type="Gene3D" id="2.170.130.10">
    <property type="entry name" value="TonB-dependent receptor, plug domain"/>
    <property type="match status" value="1"/>
</dbReference>
<dbReference type="Gene3D" id="2.60.40.1120">
    <property type="entry name" value="Carboxypeptidase-like, regulatory domain"/>
    <property type="match status" value="1"/>
</dbReference>
<evidence type="ECO:0000256" key="7">
    <source>
        <dbReference type="ARBA" id="ARBA00023237"/>
    </source>
</evidence>